<protein>
    <recommendedName>
        <fullName evidence="3">Ig-like domain-containing protein</fullName>
    </recommendedName>
</protein>
<dbReference type="InterPro" id="IPR013783">
    <property type="entry name" value="Ig-like_fold"/>
</dbReference>
<evidence type="ECO:0000313" key="2">
    <source>
        <dbReference type="Proteomes" id="UP001497623"/>
    </source>
</evidence>
<reference evidence="1 2" key="1">
    <citation type="submission" date="2024-05" db="EMBL/GenBank/DDBJ databases">
        <authorList>
            <person name="Wallberg A."/>
        </authorList>
    </citation>
    <scope>NUCLEOTIDE SEQUENCE [LARGE SCALE GENOMIC DNA]</scope>
</reference>
<dbReference type="SUPFAM" id="SSF48726">
    <property type="entry name" value="Immunoglobulin"/>
    <property type="match status" value="1"/>
</dbReference>
<proteinExistence type="predicted"/>
<dbReference type="Gene3D" id="2.60.40.10">
    <property type="entry name" value="Immunoglobulins"/>
    <property type="match status" value="1"/>
</dbReference>
<dbReference type="InterPro" id="IPR036179">
    <property type="entry name" value="Ig-like_dom_sf"/>
</dbReference>
<accession>A0AAV2QI90</accession>
<evidence type="ECO:0008006" key="3">
    <source>
        <dbReference type="Google" id="ProtNLM"/>
    </source>
</evidence>
<organism evidence="1 2">
    <name type="scientific">Meganyctiphanes norvegica</name>
    <name type="common">Northern krill</name>
    <name type="synonym">Thysanopoda norvegica</name>
    <dbReference type="NCBI Taxonomy" id="48144"/>
    <lineage>
        <taxon>Eukaryota</taxon>
        <taxon>Metazoa</taxon>
        <taxon>Ecdysozoa</taxon>
        <taxon>Arthropoda</taxon>
        <taxon>Crustacea</taxon>
        <taxon>Multicrustacea</taxon>
        <taxon>Malacostraca</taxon>
        <taxon>Eumalacostraca</taxon>
        <taxon>Eucarida</taxon>
        <taxon>Euphausiacea</taxon>
        <taxon>Euphausiidae</taxon>
        <taxon>Meganyctiphanes</taxon>
    </lineage>
</organism>
<comment type="caution">
    <text evidence="1">The sequence shown here is derived from an EMBL/GenBank/DDBJ whole genome shotgun (WGS) entry which is preliminary data.</text>
</comment>
<dbReference type="PANTHER" id="PTHR23278">
    <property type="entry name" value="SIDESTEP PROTEIN"/>
    <property type="match status" value="1"/>
</dbReference>
<gene>
    <name evidence="1" type="ORF">MNOR_LOCUS13007</name>
</gene>
<sequence>PLNVVEALESGRAIMPCDITPPTYDDHPILVLFYRGATGTPIYSIDNRDGVLARAVHWSDQNDLQGRAFYDLASSALVMMPVQLADQTLYRCRVDFRDAPSRNTRIQLKVI</sequence>
<dbReference type="PANTHER" id="PTHR23278:SF19">
    <property type="entry name" value="OBSCURIN"/>
    <property type="match status" value="1"/>
</dbReference>
<dbReference type="Proteomes" id="UP001497623">
    <property type="component" value="Unassembled WGS sequence"/>
</dbReference>
<feature type="non-terminal residue" evidence="1">
    <location>
        <position position="111"/>
    </location>
</feature>
<evidence type="ECO:0000313" key="1">
    <source>
        <dbReference type="EMBL" id="CAL4086455.1"/>
    </source>
</evidence>
<dbReference type="AlphaFoldDB" id="A0AAV2QI90"/>
<dbReference type="EMBL" id="CAXKWB010007292">
    <property type="protein sequence ID" value="CAL4086455.1"/>
    <property type="molecule type" value="Genomic_DNA"/>
</dbReference>
<name>A0AAV2QI90_MEGNR</name>
<keyword evidence="2" id="KW-1185">Reference proteome</keyword>
<feature type="non-terminal residue" evidence="1">
    <location>
        <position position="1"/>
    </location>
</feature>